<protein>
    <submittedName>
        <fullName evidence="2">Type 1 glutamine amidotransferase</fullName>
    </submittedName>
</protein>
<dbReference type="InterPro" id="IPR044992">
    <property type="entry name" value="ChyE-like"/>
</dbReference>
<organism evidence="2 3">
    <name type="scientific">Chlorobium phaeovibrioides</name>
    <dbReference type="NCBI Taxonomy" id="1094"/>
    <lineage>
        <taxon>Bacteria</taxon>
        <taxon>Pseudomonadati</taxon>
        <taxon>Chlorobiota</taxon>
        <taxon>Chlorobiia</taxon>
        <taxon>Chlorobiales</taxon>
        <taxon>Chlorobiaceae</taxon>
        <taxon>Chlorobium/Pelodictyon group</taxon>
        <taxon>Chlorobium</taxon>
    </lineage>
</organism>
<dbReference type="InterPro" id="IPR017926">
    <property type="entry name" value="GATASE"/>
</dbReference>
<dbReference type="Gene3D" id="3.40.50.880">
    <property type="match status" value="1"/>
</dbReference>
<dbReference type="SUPFAM" id="SSF52317">
    <property type="entry name" value="Class I glutamine amidotransferase-like"/>
    <property type="match status" value="1"/>
</dbReference>
<dbReference type="EMBL" id="VMRG01000001">
    <property type="protein sequence ID" value="KAA6232222.1"/>
    <property type="molecule type" value="Genomic_DNA"/>
</dbReference>
<dbReference type="PANTHER" id="PTHR42695">
    <property type="entry name" value="GLUTAMINE AMIDOTRANSFERASE YLR126C-RELATED"/>
    <property type="match status" value="1"/>
</dbReference>
<dbReference type="AlphaFoldDB" id="A0A5M8ICQ5"/>
<dbReference type="GO" id="GO:0005829">
    <property type="term" value="C:cytosol"/>
    <property type="evidence" value="ECO:0007669"/>
    <property type="project" value="TreeGrafter"/>
</dbReference>
<reference evidence="2 3" key="1">
    <citation type="submission" date="2019-07" db="EMBL/GenBank/DDBJ databases">
        <title>Draft genome Sequence of Chlorobium phaeovibrioides sp. strain PhvTcv-s14, from the Phylum Chlorobi.</title>
        <authorList>
            <person name="Babenko V."/>
            <person name="Boldyreva D."/>
            <person name="Kanygina A."/>
            <person name="Selezneva O."/>
            <person name="Akopiyan T."/>
            <person name="Lunina O."/>
        </authorList>
    </citation>
    <scope>NUCLEOTIDE SEQUENCE [LARGE SCALE GENOMIC DNA]</scope>
    <source>
        <strain evidence="2 3">GrTcv12</strain>
    </source>
</reference>
<dbReference type="GO" id="GO:0016740">
    <property type="term" value="F:transferase activity"/>
    <property type="evidence" value="ECO:0007669"/>
    <property type="project" value="UniProtKB-KW"/>
</dbReference>
<keyword evidence="2" id="KW-0315">Glutamine amidotransferase</keyword>
<evidence type="ECO:0000259" key="1">
    <source>
        <dbReference type="Pfam" id="PF00117"/>
    </source>
</evidence>
<dbReference type="Proteomes" id="UP000327458">
    <property type="component" value="Unassembled WGS sequence"/>
</dbReference>
<dbReference type="PROSITE" id="PS51273">
    <property type="entry name" value="GATASE_TYPE_1"/>
    <property type="match status" value="1"/>
</dbReference>
<gene>
    <name evidence="2" type="ORF">FP507_03250</name>
</gene>
<name>A0A5M8ICQ5_CHLPH</name>
<dbReference type="RefSeq" id="WP_126342496.1">
    <property type="nucleotide sequence ID" value="NZ_CP041698.1"/>
</dbReference>
<dbReference type="Pfam" id="PF00117">
    <property type="entry name" value="GATase"/>
    <property type="match status" value="1"/>
</dbReference>
<dbReference type="InterPro" id="IPR029062">
    <property type="entry name" value="Class_I_gatase-like"/>
</dbReference>
<accession>A0A5M8ICQ5</accession>
<evidence type="ECO:0000313" key="2">
    <source>
        <dbReference type="EMBL" id="KAA6232222.1"/>
    </source>
</evidence>
<feature type="domain" description="Glutamine amidotransferase" evidence="1">
    <location>
        <begin position="44"/>
        <end position="190"/>
    </location>
</feature>
<dbReference type="CDD" id="cd01741">
    <property type="entry name" value="GATase1_1"/>
    <property type="match status" value="1"/>
</dbReference>
<evidence type="ECO:0000313" key="3">
    <source>
        <dbReference type="Proteomes" id="UP000327458"/>
    </source>
</evidence>
<dbReference type="PANTHER" id="PTHR42695:SF5">
    <property type="entry name" value="GLUTAMINE AMIDOTRANSFERASE YLR126C-RELATED"/>
    <property type="match status" value="1"/>
</dbReference>
<sequence length="242" mass="26407">MPNKLLIVQNIRHEGPGLLEELVLRRNIATRRVDLSLGDSVPDPLHFSGMVVLGGPQSVNDDTPAMRQQLRQIEQALSHGIPYLGICLGMQALVKAAGGRVVQCPVPETGFLSPSGEPYRMVVTETGAGDALFDGLGQRFRVFQLHGETVELAAGTELIGRGTECPNQAVKVGSKAYGLQCHFEMTPASFSQWMEIDPSLKAMERALLFKQFNEVADEYRATGLRLLGNFLDSAGFGENRKQ</sequence>
<keyword evidence="2" id="KW-0808">Transferase</keyword>
<proteinExistence type="predicted"/>
<comment type="caution">
    <text evidence="2">The sequence shown here is derived from an EMBL/GenBank/DDBJ whole genome shotgun (WGS) entry which is preliminary data.</text>
</comment>